<dbReference type="Pfam" id="PF12847">
    <property type="entry name" value="Methyltransf_18"/>
    <property type="match status" value="1"/>
</dbReference>
<sequence>MNTRKPELSARLHLLADWVPQGAALADVGTDHAYLPVWLTLEGRLRSAIACDLRPGPLSRGQDTARRFGVLERIDFRLCDGLAGVGAKEADTVVIAGMGGQNIVFILAAAPWTADGSHTLLLQPQSRAEELRTFLSTNGYAIHRERLVEDRGTIYPVLEVRPGHQSLSPGQIYGGAHLTGDPLGGRYLVEQILRLQTAVAGLNRGSGSETWEKADRLRDVIESLLELWEEWRHANGS</sequence>
<comment type="caution">
    <text evidence="1">The sequence shown here is derived from an EMBL/GenBank/DDBJ whole genome shotgun (WGS) entry which is preliminary data.</text>
</comment>
<dbReference type="PANTHER" id="PTHR38451:SF1">
    <property type="entry name" value="TRNA (ADENINE(22)-N(1))-METHYLTRANSFERASE"/>
    <property type="match status" value="1"/>
</dbReference>
<accession>A0A645GDS6</accession>
<dbReference type="EC" id="2.1.1.217" evidence="1"/>
<organism evidence="1">
    <name type="scientific">bioreactor metagenome</name>
    <dbReference type="NCBI Taxonomy" id="1076179"/>
    <lineage>
        <taxon>unclassified sequences</taxon>
        <taxon>metagenomes</taxon>
        <taxon>ecological metagenomes</taxon>
    </lineage>
</organism>
<gene>
    <name evidence="1" type="primary">trmK_10</name>
    <name evidence="1" type="ORF">SDC9_172478</name>
</gene>
<proteinExistence type="predicted"/>
<dbReference type="AlphaFoldDB" id="A0A645GDS6"/>
<dbReference type="SUPFAM" id="SSF53335">
    <property type="entry name" value="S-adenosyl-L-methionine-dependent methyltransferases"/>
    <property type="match status" value="1"/>
</dbReference>
<dbReference type="PIRSF" id="PIRSF018637">
    <property type="entry name" value="TrmK"/>
    <property type="match status" value="1"/>
</dbReference>
<dbReference type="InterPro" id="IPR029063">
    <property type="entry name" value="SAM-dependent_MTases_sf"/>
</dbReference>
<keyword evidence="1" id="KW-0489">Methyltransferase</keyword>
<reference evidence="1" key="1">
    <citation type="submission" date="2019-08" db="EMBL/GenBank/DDBJ databases">
        <authorList>
            <person name="Kucharzyk K."/>
            <person name="Murdoch R.W."/>
            <person name="Higgins S."/>
            <person name="Loffler F."/>
        </authorList>
    </citation>
    <scope>NUCLEOTIDE SEQUENCE</scope>
</reference>
<dbReference type="GO" id="GO:0032259">
    <property type="term" value="P:methylation"/>
    <property type="evidence" value="ECO:0007669"/>
    <property type="project" value="UniProtKB-KW"/>
</dbReference>
<dbReference type="EMBL" id="VSSQ01074119">
    <property type="protein sequence ID" value="MPN25071.1"/>
    <property type="molecule type" value="Genomic_DNA"/>
</dbReference>
<dbReference type="InterPro" id="IPR006901">
    <property type="entry name" value="TrmK"/>
</dbReference>
<name>A0A645GDS6_9ZZZZ</name>
<evidence type="ECO:0000313" key="1">
    <source>
        <dbReference type="EMBL" id="MPN25071.1"/>
    </source>
</evidence>
<dbReference type="GO" id="GO:0160105">
    <property type="term" value="F:tRNA (adenine(22)-N1)-methyltransferase activity"/>
    <property type="evidence" value="ECO:0007669"/>
    <property type="project" value="UniProtKB-EC"/>
</dbReference>
<dbReference type="Gene3D" id="3.40.50.150">
    <property type="entry name" value="Vaccinia Virus protein VP39"/>
    <property type="match status" value="1"/>
</dbReference>
<dbReference type="PANTHER" id="PTHR38451">
    <property type="entry name" value="TRNA (ADENINE(22)-N(1))-METHYLTRANSFERASE"/>
    <property type="match status" value="1"/>
</dbReference>
<keyword evidence="1" id="KW-0808">Transferase</keyword>
<protein>
    <submittedName>
        <fullName evidence="1">tRNA (Adenine(22)-N(1))-methyltransferase</fullName>
        <ecNumber evidence="1">2.1.1.217</ecNumber>
    </submittedName>
</protein>